<keyword evidence="4" id="KW-1185">Reference proteome</keyword>
<organism evidence="3 4">
    <name type="scientific">Linum tenue</name>
    <dbReference type="NCBI Taxonomy" id="586396"/>
    <lineage>
        <taxon>Eukaryota</taxon>
        <taxon>Viridiplantae</taxon>
        <taxon>Streptophyta</taxon>
        <taxon>Embryophyta</taxon>
        <taxon>Tracheophyta</taxon>
        <taxon>Spermatophyta</taxon>
        <taxon>Magnoliopsida</taxon>
        <taxon>eudicotyledons</taxon>
        <taxon>Gunneridae</taxon>
        <taxon>Pentapetalae</taxon>
        <taxon>rosids</taxon>
        <taxon>fabids</taxon>
        <taxon>Malpighiales</taxon>
        <taxon>Linaceae</taxon>
        <taxon>Linum</taxon>
    </lineage>
</organism>
<dbReference type="CDD" id="cd15798">
    <property type="entry name" value="PMEI-like_3"/>
    <property type="match status" value="1"/>
</dbReference>
<dbReference type="InterPro" id="IPR006501">
    <property type="entry name" value="Pectinesterase_inhib_dom"/>
</dbReference>
<feature type="region of interest" description="Disordered" evidence="1">
    <location>
        <begin position="1"/>
        <end position="21"/>
    </location>
</feature>
<dbReference type="Proteomes" id="UP001154282">
    <property type="component" value="Unassembled WGS sequence"/>
</dbReference>
<evidence type="ECO:0000313" key="3">
    <source>
        <dbReference type="EMBL" id="CAI0539903.1"/>
    </source>
</evidence>
<protein>
    <recommendedName>
        <fullName evidence="2">Pectinesterase inhibitor domain-containing protein</fullName>
    </recommendedName>
</protein>
<dbReference type="InterPro" id="IPR035513">
    <property type="entry name" value="Invertase/methylesterase_inhib"/>
</dbReference>
<dbReference type="AlphaFoldDB" id="A0AAV0Q3I7"/>
<name>A0AAV0Q3I7_9ROSI</name>
<dbReference type="Pfam" id="PF04043">
    <property type="entry name" value="PMEI"/>
    <property type="match status" value="1"/>
</dbReference>
<evidence type="ECO:0000256" key="1">
    <source>
        <dbReference type="SAM" id="MobiDB-lite"/>
    </source>
</evidence>
<proteinExistence type="predicted"/>
<dbReference type="GO" id="GO:0004857">
    <property type="term" value="F:enzyme inhibitor activity"/>
    <property type="evidence" value="ECO:0007669"/>
    <property type="project" value="InterPro"/>
</dbReference>
<dbReference type="Gene3D" id="1.20.140.40">
    <property type="entry name" value="Invertase/pectin methylesterase inhibitor family protein"/>
    <property type="match status" value="1"/>
</dbReference>
<evidence type="ECO:0000313" key="4">
    <source>
        <dbReference type="Proteomes" id="UP001154282"/>
    </source>
</evidence>
<dbReference type="SUPFAM" id="SSF101148">
    <property type="entry name" value="Plant invertase/pectin methylesterase inhibitor"/>
    <property type="match status" value="1"/>
</dbReference>
<sequence length="147" mass="15939">IGNRPGGDPQGLDPSLPEEVRGSGFPVREFVKWRVGIESRGDDCMDQLGEGISNLNQSLAAMEVGASTEGKMLTPANDMKMWISVAMTDEETCGDWLEEMGAKVLKGVKAEMEMKDCKQLLTNSLAILPICKPTPPFPSSNALTKMH</sequence>
<accession>A0AAV0Q3I7</accession>
<reference evidence="3" key="1">
    <citation type="submission" date="2022-08" db="EMBL/GenBank/DDBJ databases">
        <authorList>
            <person name="Gutierrez-Valencia J."/>
        </authorList>
    </citation>
    <scope>NUCLEOTIDE SEQUENCE</scope>
</reference>
<dbReference type="EMBL" id="CAMGYJ010000009">
    <property type="protein sequence ID" value="CAI0539903.1"/>
    <property type="molecule type" value="Genomic_DNA"/>
</dbReference>
<feature type="non-terminal residue" evidence="3">
    <location>
        <position position="1"/>
    </location>
</feature>
<comment type="caution">
    <text evidence="3">The sequence shown here is derived from an EMBL/GenBank/DDBJ whole genome shotgun (WGS) entry which is preliminary data.</text>
</comment>
<feature type="domain" description="Pectinesterase inhibitor" evidence="2">
    <location>
        <begin position="42"/>
        <end position="127"/>
    </location>
</feature>
<gene>
    <name evidence="3" type="ORF">LITE_LOCUS41461</name>
</gene>
<evidence type="ECO:0000259" key="2">
    <source>
        <dbReference type="Pfam" id="PF04043"/>
    </source>
</evidence>